<dbReference type="Proteomes" id="UP001500804">
    <property type="component" value="Unassembled WGS sequence"/>
</dbReference>
<dbReference type="RefSeq" id="WP_345603556.1">
    <property type="nucleotide sequence ID" value="NZ_BAABJO010000003.1"/>
</dbReference>
<keyword evidence="2" id="KW-1185">Reference proteome</keyword>
<evidence type="ECO:0000313" key="2">
    <source>
        <dbReference type="Proteomes" id="UP001500804"/>
    </source>
</evidence>
<evidence type="ECO:0000313" key="1">
    <source>
        <dbReference type="EMBL" id="GAA5113751.1"/>
    </source>
</evidence>
<accession>A0ABP9NDJ7</accession>
<organism evidence="1 2">
    <name type="scientific">Pseudonocardia adelaidensis</name>
    <dbReference type="NCBI Taxonomy" id="648754"/>
    <lineage>
        <taxon>Bacteria</taxon>
        <taxon>Bacillati</taxon>
        <taxon>Actinomycetota</taxon>
        <taxon>Actinomycetes</taxon>
        <taxon>Pseudonocardiales</taxon>
        <taxon>Pseudonocardiaceae</taxon>
        <taxon>Pseudonocardia</taxon>
    </lineage>
</organism>
<proteinExistence type="predicted"/>
<gene>
    <name evidence="1" type="ORF">GCM10023320_09880</name>
</gene>
<protein>
    <submittedName>
        <fullName evidence="1">Uncharacterized protein</fullName>
    </submittedName>
</protein>
<reference evidence="2" key="1">
    <citation type="journal article" date="2019" name="Int. J. Syst. Evol. Microbiol.">
        <title>The Global Catalogue of Microorganisms (GCM) 10K type strain sequencing project: providing services to taxonomists for standard genome sequencing and annotation.</title>
        <authorList>
            <consortium name="The Broad Institute Genomics Platform"/>
            <consortium name="The Broad Institute Genome Sequencing Center for Infectious Disease"/>
            <person name="Wu L."/>
            <person name="Ma J."/>
        </authorList>
    </citation>
    <scope>NUCLEOTIDE SEQUENCE [LARGE SCALE GENOMIC DNA]</scope>
    <source>
        <strain evidence="2">JCM 18302</strain>
    </source>
</reference>
<name>A0ABP9NDJ7_9PSEU</name>
<comment type="caution">
    <text evidence="1">The sequence shown here is derived from an EMBL/GenBank/DDBJ whole genome shotgun (WGS) entry which is preliminary data.</text>
</comment>
<sequence>MQHAFVFTEVAVLVRHWFEIDLMDSHLEHGARVELRLVVPQPRRGSESAAQAVVVDQPVWRADLFDRLDGTPGAFEAAHFHPYFEGIEPCERHWDDAVKAAPWDWLASRLADVAGIADAAGVRLRDAATSNAQVAAEAEAIVAAARGRAAVLCGSAEQCHDWTRDTEAAVHTMLATLRRPDLLDRDRVSPWLPAGA</sequence>
<dbReference type="EMBL" id="BAABJO010000003">
    <property type="protein sequence ID" value="GAA5113751.1"/>
    <property type="molecule type" value="Genomic_DNA"/>
</dbReference>